<dbReference type="InParanoid" id="D6RLB4"/>
<evidence type="ECO:0000313" key="2">
    <source>
        <dbReference type="EMBL" id="EFI28102.1"/>
    </source>
</evidence>
<dbReference type="AlphaFoldDB" id="D6RLB4"/>
<dbReference type="EMBL" id="AACS02000003">
    <property type="protein sequence ID" value="EFI28102.1"/>
    <property type="molecule type" value="Genomic_DNA"/>
</dbReference>
<feature type="compositionally biased region" description="Basic residues" evidence="1">
    <location>
        <begin position="600"/>
        <end position="612"/>
    </location>
</feature>
<reference evidence="2 3" key="1">
    <citation type="journal article" date="2010" name="Proc. Natl. Acad. Sci. U.S.A.">
        <title>Insights into evolution of multicellular fungi from the assembled chromosomes of the mushroom Coprinopsis cinerea (Coprinus cinereus).</title>
        <authorList>
            <person name="Stajich J.E."/>
            <person name="Wilke S.K."/>
            <person name="Ahren D."/>
            <person name="Au C.H."/>
            <person name="Birren B.W."/>
            <person name="Borodovsky M."/>
            <person name="Burns C."/>
            <person name="Canback B."/>
            <person name="Casselton L.A."/>
            <person name="Cheng C.K."/>
            <person name="Deng J."/>
            <person name="Dietrich F.S."/>
            <person name="Fargo D.C."/>
            <person name="Farman M.L."/>
            <person name="Gathman A.C."/>
            <person name="Goldberg J."/>
            <person name="Guigo R."/>
            <person name="Hoegger P.J."/>
            <person name="Hooker J.B."/>
            <person name="Huggins A."/>
            <person name="James T.Y."/>
            <person name="Kamada T."/>
            <person name="Kilaru S."/>
            <person name="Kodira C."/>
            <person name="Kues U."/>
            <person name="Kupfer D."/>
            <person name="Kwan H.S."/>
            <person name="Lomsadze A."/>
            <person name="Li W."/>
            <person name="Lilly W.W."/>
            <person name="Ma L.J."/>
            <person name="Mackey A.J."/>
            <person name="Manning G."/>
            <person name="Martin F."/>
            <person name="Muraguchi H."/>
            <person name="Natvig D.O."/>
            <person name="Palmerini H."/>
            <person name="Ramesh M.A."/>
            <person name="Rehmeyer C.J."/>
            <person name="Roe B.A."/>
            <person name="Shenoy N."/>
            <person name="Stanke M."/>
            <person name="Ter-Hovhannisyan V."/>
            <person name="Tunlid A."/>
            <person name="Velagapudi R."/>
            <person name="Vision T.J."/>
            <person name="Zeng Q."/>
            <person name="Zolan M.E."/>
            <person name="Pukkila P.J."/>
        </authorList>
    </citation>
    <scope>NUCLEOTIDE SEQUENCE [LARGE SCALE GENOMIC DNA]</scope>
    <source>
        <strain evidence="3">Okayama-7 / 130 / ATCC MYA-4618 / FGSC 9003</strain>
    </source>
</reference>
<name>D6RLB4_COPC7</name>
<feature type="compositionally biased region" description="Polar residues" evidence="1">
    <location>
        <begin position="230"/>
        <end position="271"/>
    </location>
</feature>
<sequence>MDIAISIVAGLSLRTFLVGKNVAFVWLSPAVIGAFEGVVVHQLSSRSNSEVDHFLAFGLRLIIDHLLSGDTSRTVMIVVWTAIGFITSEVVTPRTTLEPLPPIKRERSERRYRSSRTTGTSSRIRAYQSPTSTDTLLTRARTTPTPVIPTRLPGLRPSNTPRIPVHRPPSPPSTFLRDGSDTLSPIPPPLHPLELSPTRPPTGLAVCLEADSGGSTPSPKGVLPTPPQSAPSENVDYTTRETGSPRRLSTIQEISSDQEMSPRTRRTNSGSRALEPEVPVQPPPPPSQPAVAAPAPSGSRPSQSGASSEKGNHTRPGSPLPVPNLTLDGFALSQPFKPDDEIQHSTPYSQTMQSAPVPVPNLTTSNWQPCAGSQAAQEDGDLLSPLSDGPEFGARHARNPQDPPTEELLSPLSDGPEFGASHSRGASAPPRTPDPDDLLSPVSEGEEFDELRTPPPRGYKRGTSGKGKGKASSSNIRVPQEISDDPLRTPPELRSPEAFSPLLVDEPLASGSKTPPARLGSTSTSHTRTFGNPTGFQPFAAIDTGFDLDLEPPSIPGSMPSPVAPLPPQGDQNDDDEAHGGPPSDPETVLSNATSILSTRKPKSCGKTRGTSRRTCSSSGTSIRKR</sequence>
<dbReference type="VEuPathDB" id="FungiDB:CC1G_14129"/>
<evidence type="ECO:0000313" key="3">
    <source>
        <dbReference type="Proteomes" id="UP000001861"/>
    </source>
</evidence>
<feature type="compositionally biased region" description="Low complexity" evidence="1">
    <location>
        <begin position="115"/>
        <end position="145"/>
    </location>
</feature>
<evidence type="ECO:0000256" key="1">
    <source>
        <dbReference type="SAM" id="MobiDB-lite"/>
    </source>
</evidence>
<gene>
    <name evidence="2" type="ORF">CC1G_14129</name>
</gene>
<organism evidence="2 3">
    <name type="scientific">Coprinopsis cinerea (strain Okayama-7 / 130 / ATCC MYA-4618 / FGSC 9003)</name>
    <name type="common">Inky cap fungus</name>
    <name type="synonym">Hormographiella aspergillata</name>
    <dbReference type="NCBI Taxonomy" id="240176"/>
    <lineage>
        <taxon>Eukaryota</taxon>
        <taxon>Fungi</taxon>
        <taxon>Dikarya</taxon>
        <taxon>Basidiomycota</taxon>
        <taxon>Agaricomycotina</taxon>
        <taxon>Agaricomycetes</taxon>
        <taxon>Agaricomycetidae</taxon>
        <taxon>Agaricales</taxon>
        <taxon>Agaricineae</taxon>
        <taxon>Psathyrellaceae</taxon>
        <taxon>Coprinopsis</taxon>
    </lineage>
</organism>
<dbReference type="Proteomes" id="UP000001861">
    <property type="component" value="Unassembled WGS sequence"/>
</dbReference>
<dbReference type="STRING" id="240176.D6RLB4"/>
<protein>
    <submittedName>
        <fullName evidence="2">Uncharacterized protein</fullName>
    </submittedName>
</protein>
<dbReference type="OrthoDB" id="3231855at2759"/>
<dbReference type="HOGENOM" id="CLU_436787_0_0_1"/>
<feature type="compositionally biased region" description="Pro residues" evidence="1">
    <location>
        <begin position="279"/>
        <end position="288"/>
    </location>
</feature>
<feature type="compositionally biased region" description="Low complexity" evidence="1">
    <location>
        <begin position="613"/>
        <end position="626"/>
    </location>
</feature>
<feature type="compositionally biased region" description="Polar residues" evidence="1">
    <location>
        <begin position="520"/>
        <end position="535"/>
    </location>
</feature>
<keyword evidence="3" id="KW-1185">Reference proteome</keyword>
<dbReference type="eggNOG" id="KOG2401">
    <property type="taxonomic scope" value="Eukaryota"/>
</dbReference>
<feature type="compositionally biased region" description="Low complexity" evidence="1">
    <location>
        <begin position="289"/>
        <end position="309"/>
    </location>
</feature>
<comment type="caution">
    <text evidence="2">The sequence shown here is derived from an EMBL/GenBank/DDBJ whole genome shotgun (WGS) entry which is preliminary data.</text>
</comment>
<dbReference type="OMA" id="WENVEME"/>
<feature type="region of interest" description="Disordered" evidence="1">
    <location>
        <begin position="101"/>
        <end position="626"/>
    </location>
</feature>
<feature type="compositionally biased region" description="Polar residues" evidence="1">
    <location>
        <begin position="589"/>
        <end position="598"/>
    </location>
</feature>
<accession>D6RLB4</accession>
<feature type="compositionally biased region" description="Polar residues" evidence="1">
    <location>
        <begin position="344"/>
        <end position="354"/>
    </location>
</feature>
<proteinExistence type="predicted"/>
<feature type="compositionally biased region" description="Basic and acidic residues" evidence="1">
    <location>
        <begin position="103"/>
        <end position="112"/>
    </location>
</feature>
<dbReference type="GeneID" id="9379741"/>
<dbReference type="RefSeq" id="XP_002911596.1">
    <property type="nucleotide sequence ID" value="XM_002911550.1"/>
</dbReference>
<dbReference type="KEGG" id="cci:CC1G_14129"/>